<gene>
    <name evidence="2" type="ORF">CMUST_00215</name>
</gene>
<proteinExistence type="predicted"/>
<feature type="transmembrane region" description="Helical" evidence="1">
    <location>
        <begin position="7"/>
        <end position="29"/>
    </location>
</feature>
<evidence type="ECO:0000313" key="2">
    <source>
        <dbReference type="EMBL" id="AKK04402.1"/>
    </source>
</evidence>
<accession>A0A0G3GZX6</accession>
<sequence>MRKLRWIDPLVVVVIGFVGFCVLSALIFFDRHPGGVGEAALWLSGFAIVGVILVFVLSLIRSASNAKPLFIYLPGGAILVAFLLGYSLTLDGTGLHPESIRFTAIITAVIAVVTAIVMEVMVRPQQHK</sequence>
<evidence type="ECO:0000313" key="3">
    <source>
        <dbReference type="Proteomes" id="UP000035199"/>
    </source>
</evidence>
<reference evidence="3" key="2">
    <citation type="submission" date="2015-05" db="EMBL/GenBank/DDBJ databases">
        <title>Complete genome sequence of Corynebacterium mustelae DSM 45274, isolated from various tissues of a male ferret with lethal sepsis.</title>
        <authorList>
            <person name="Ruckert C."/>
            <person name="Albersmeier A."/>
            <person name="Winkler A."/>
            <person name="Tauch A."/>
        </authorList>
    </citation>
    <scope>NUCLEOTIDE SEQUENCE [LARGE SCALE GENOMIC DNA]</scope>
    <source>
        <strain evidence="3">DSM 45274</strain>
    </source>
</reference>
<keyword evidence="1" id="KW-1133">Transmembrane helix</keyword>
<keyword evidence="1" id="KW-0472">Membrane</keyword>
<dbReference type="KEGG" id="cmv:CMUST_00215"/>
<feature type="transmembrane region" description="Helical" evidence="1">
    <location>
        <begin position="69"/>
        <end position="88"/>
    </location>
</feature>
<evidence type="ECO:0000256" key="1">
    <source>
        <dbReference type="SAM" id="Phobius"/>
    </source>
</evidence>
<reference evidence="2 3" key="1">
    <citation type="journal article" date="2015" name="Genome Announc.">
        <title>Complete Genome Sequence of the Type Strain Corynebacterium mustelae DSM 45274, Isolated from Various Tissues of a Male Ferret with Lethal Sepsis.</title>
        <authorList>
            <person name="Ruckert C."/>
            <person name="Eimer J."/>
            <person name="Winkler A."/>
            <person name="Tauch A."/>
        </authorList>
    </citation>
    <scope>NUCLEOTIDE SEQUENCE [LARGE SCALE GENOMIC DNA]</scope>
    <source>
        <strain evidence="2 3">DSM 45274</strain>
    </source>
</reference>
<name>A0A0G3GZX6_9CORY</name>
<dbReference type="AlphaFoldDB" id="A0A0G3GZX6"/>
<dbReference type="PATRIC" id="fig|571915.4.peg.45"/>
<keyword evidence="3" id="KW-1185">Reference proteome</keyword>
<feature type="transmembrane region" description="Helical" evidence="1">
    <location>
        <begin position="100"/>
        <end position="122"/>
    </location>
</feature>
<dbReference type="RefSeq" id="WP_047260827.1">
    <property type="nucleotide sequence ID" value="NZ_CP011542.1"/>
</dbReference>
<dbReference type="Proteomes" id="UP000035199">
    <property type="component" value="Chromosome"/>
</dbReference>
<dbReference type="EMBL" id="CP011542">
    <property type="protein sequence ID" value="AKK04402.1"/>
    <property type="molecule type" value="Genomic_DNA"/>
</dbReference>
<keyword evidence="1" id="KW-0812">Transmembrane</keyword>
<protein>
    <submittedName>
        <fullName evidence="2">Uncharacterized protein</fullName>
    </submittedName>
</protein>
<organism evidence="2 3">
    <name type="scientific">Corynebacterium mustelae</name>
    <dbReference type="NCBI Taxonomy" id="571915"/>
    <lineage>
        <taxon>Bacteria</taxon>
        <taxon>Bacillati</taxon>
        <taxon>Actinomycetota</taxon>
        <taxon>Actinomycetes</taxon>
        <taxon>Mycobacteriales</taxon>
        <taxon>Corynebacteriaceae</taxon>
        <taxon>Corynebacterium</taxon>
    </lineage>
</organism>
<feature type="transmembrane region" description="Helical" evidence="1">
    <location>
        <begin position="41"/>
        <end position="60"/>
    </location>
</feature>